<proteinExistence type="predicted"/>
<dbReference type="RefSeq" id="WP_378259577.1">
    <property type="nucleotide sequence ID" value="NZ_JBHSIT010000008.1"/>
</dbReference>
<sequence length="47" mass="4904">MLPQSRRIWPSLVLIAVLAFAIKNPVGAAHGVNHVAHSALAFMGALG</sequence>
<name>A0ABV9U501_9ACTN</name>
<protein>
    <submittedName>
        <fullName evidence="1">Uncharacterized protein</fullName>
    </submittedName>
</protein>
<dbReference type="Proteomes" id="UP001595872">
    <property type="component" value="Unassembled WGS sequence"/>
</dbReference>
<evidence type="ECO:0000313" key="2">
    <source>
        <dbReference type="Proteomes" id="UP001595872"/>
    </source>
</evidence>
<evidence type="ECO:0000313" key="1">
    <source>
        <dbReference type="EMBL" id="MFC4910924.1"/>
    </source>
</evidence>
<organism evidence="1 2">
    <name type="scientific">Actinomadura gamaensis</name>
    <dbReference type="NCBI Taxonomy" id="1763541"/>
    <lineage>
        <taxon>Bacteria</taxon>
        <taxon>Bacillati</taxon>
        <taxon>Actinomycetota</taxon>
        <taxon>Actinomycetes</taxon>
        <taxon>Streptosporangiales</taxon>
        <taxon>Thermomonosporaceae</taxon>
        <taxon>Actinomadura</taxon>
    </lineage>
</organism>
<accession>A0ABV9U501</accession>
<dbReference type="EMBL" id="JBHSIT010000008">
    <property type="protein sequence ID" value="MFC4910924.1"/>
    <property type="molecule type" value="Genomic_DNA"/>
</dbReference>
<keyword evidence="2" id="KW-1185">Reference proteome</keyword>
<reference evidence="2" key="1">
    <citation type="journal article" date="2019" name="Int. J. Syst. Evol. Microbiol.">
        <title>The Global Catalogue of Microorganisms (GCM) 10K type strain sequencing project: providing services to taxonomists for standard genome sequencing and annotation.</title>
        <authorList>
            <consortium name="The Broad Institute Genomics Platform"/>
            <consortium name="The Broad Institute Genome Sequencing Center for Infectious Disease"/>
            <person name="Wu L."/>
            <person name="Ma J."/>
        </authorList>
    </citation>
    <scope>NUCLEOTIDE SEQUENCE [LARGE SCALE GENOMIC DNA]</scope>
    <source>
        <strain evidence="2">KLKA75</strain>
    </source>
</reference>
<gene>
    <name evidence="1" type="ORF">ACFPCY_26675</name>
</gene>
<comment type="caution">
    <text evidence="1">The sequence shown here is derived from an EMBL/GenBank/DDBJ whole genome shotgun (WGS) entry which is preliminary data.</text>
</comment>